<protein>
    <submittedName>
        <fullName evidence="1">Uncharacterized protein</fullName>
    </submittedName>
</protein>
<dbReference type="OrthoDB" id="5888478at2759"/>
<reference evidence="1 2" key="1">
    <citation type="submission" date="2013-12" db="EMBL/GenBank/DDBJ databases">
        <title>Draft genome of the parsitic nematode Ancylostoma duodenale.</title>
        <authorList>
            <person name="Mitreva M."/>
        </authorList>
    </citation>
    <scope>NUCLEOTIDE SEQUENCE [LARGE SCALE GENOMIC DNA]</scope>
    <source>
        <strain evidence="1 2">Zhejiang</strain>
    </source>
</reference>
<evidence type="ECO:0000313" key="1">
    <source>
        <dbReference type="EMBL" id="KIH58063.1"/>
    </source>
</evidence>
<gene>
    <name evidence="1" type="ORF">ANCDUO_11737</name>
</gene>
<evidence type="ECO:0000313" key="2">
    <source>
        <dbReference type="Proteomes" id="UP000054047"/>
    </source>
</evidence>
<organism evidence="1 2">
    <name type="scientific">Ancylostoma duodenale</name>
    <dbReference type="NCBI Taxonomy" id="51022"/>
    <lineage>
        <taxon>Eukaryota</taxon>
        <taxon>Metazoa</taxon>
        <taxon>Ecdysozoa</taxon>
        <taxon>Nematoda</taxon>
        <taxon>Chromadorea</taxon>
        <taxon>Rhabditida</taxon>
        <taxon>Rhabditina</taxon>
        <taxon>Rhabditomorpha</taxon>
        <taxon>Strongyloidea</taxon>
        <taxon>Ancylostomatidae</taxon>
        <taxon>Ancylostomatinae</taxon>
        <taxon>Ancylostoma</taxon>
    </lineage>
</organism>
<accession>A0A0C2CN08</accession>
<name>A0A0C2CN08_9BILA</name>
<dbReference type="Proteomes" id="UP000054047">
    <property type="component" value="Unassembled WGS sequence"/>
</dbReference>
<proteinExistence type="predicted"/>
<keyword evidence="2" id="KW-1185">Reference proteome</keyword>
<dbReference type="AlphaFoldDB" id="A0A0C2CN08"/>
<dbReference type="EMBL" id="KN733566">
    <property type="protein sequence ID" value="KIH58063.1"/>
    <property type="molecule type" value="Genomic_DNA"/>
</dbReference>
<sequence length="114" mass="12309">MDSVHSRDTKSIVSFLGGLREEVRPSVQCSSCCALNIPWSPVADGSCPTVVVKMQHESGPPDLTQPGVSSSVPDLRLLTKGGTPYTAFTCVRRVIPNITLSIELDENAVSVRRR</sequence>